<comment type="caution">
    <text evidence="8">The sequence shown here is derived from an EMBL/GenBank/DDBJ whole genome shotgun (WGS) entry which is preliminary data.</text>
</comment>
<evidence type="ECO:0000313" key="9">
    <source>
        <dbReference type="Proteomes" id="UP001187734"/>
    </source>
</evidence>
<dbReference type="Pfam" id="PF00172">
    <property type="entry name" value="Zn_clus"/>
    <property type="match status" value="1"/>
</dbReference>
<dbReference type="PANTHER" id="PTHR36206">
    <property type="entry name" value="ASPERCRYPTIN BIOSYNTHESIS CLUSTER-SPECIFIC TRANSCRIPTION REGULATOR ATNN-RELATED"/>
    <property type="match status" value="1"/>
</dbReference>
<evidence type="ECO:0000256" key="4">
    <source>
        <dbReference type="ARBA" id="ARBA00023125"/>
    </source>
</evidence>
<keyword evidence="4" id="KW-0238">DNA-binding</keyword>
<name>A0AAE8SD79_9HYPO</name>
<proteinExistence type="predicted"/>
<dbReference type="Gene3D" id="4.10.240.10">
    <property type="entry name" value="Zn(2)-C6 fungal-type DNA-binding domain"/>
    <property type="match status" value="1"/>
</dbReference>
<organism evidence="8 9">
    <name type="scientific">Fusarium torulosum</name>
    <dbReference type="NCBI Taxonomy" id="33205"/>
    <lineage>
        <taxon>Eukaryota</taxon>
        <taxon>Fungi</taxon>
        <taxon>Dikarya</taxon>
        <taxon>Ascomycota</taxon>
        <taxon>Pezizomycotina</taxon>
        <taxon>Sordariomycetes</taxon>
        <taxon>Hypocreomycetidae</taxon>
        <taxon>Hypocreales</taxon>
        <taxon>Nectriaceae</taxon>
        <taxon>Fusarium</taxon>
    </lineage>
</organism>
<dbReference type="SMART" id="SM00066">
    <property type="entry name" value="GAL4"/>
    <property type="match status" value="1"/>
</dbReference>
<evidence type="ECO:0000256" key="5">
    <source>
        <dbReference type="ARBA" id="ARBA00023163"/>
    </source>
</evidence>
<dbReference type="InterPro" id="IPR052360">
    <property type="entry name" value="Transcr_Regulatory_Proteins"/>
</dbReference>
<keyword evidence="5" id="KW-0804">Transcription</keyword>
<evidence type="ECO:0000256" key="3">
    <source>
        <dbReference type="ARBA" id="ARBA00023015"/>
    </source>
</evidence>
<reference evidence="8" key="1">
    <citation type="submission" date="2018-03" db="EMBL/GenBank/DDBJ databases">
        <authorList>
            <person name="Guldener U."/>
        </authorList>
    </citation>
    <scope>NUCLEOTIDE SEQUENCE</scope>
</reference>
<dbReference type="GO" id="GO:0008270">
    <property type="term" value="F:zinc ion binding"/>
    <property type="evidence" value="ECO:0007669"/>
    <property type="project" value="InterPro"/>
</dbReference>
<protein>
    <recommendedName>
        <fullName evidence="7">Zn(2)-C6 fungal-type domain-containing protein</fullName>
    </recommendedName>
</protein>
<dbReference type="CDD" id="cd00067">
    <property type="entry name" value="GAL4"/>
    <property type="match status" value="1"/>
</dbReference>
<dbReference type="PANTHER" id="PTHR36206:SF12">
    <property type="entry name" value="ASPERCRYPTIN BIOSYNTHESIS CLUSTER-SPECIFIC TRANSCRIPTION REGULATOR ATNN-RELATED"/>
    <property type="match status" value="1"/>
</dbReference>
<evidence type="ECO:0000259" key="7">
    <source>
        <dbReference type="PROSITE" id="PS50048"/>
    </source>
</evidence>
<dbReference type="EMBL" id="ONZP01000026">
    <property type="protein sequence ID" value="SPJ71069.1"/>
    <property type="molecule type" value="Genomic_DNA"/>
</dbReference>
<accession>A0AAE8SD79</accession>
<dbReference type="PROSITE" id="PS50048">
    <property type="entry name" value="ZN2_CY6_FUNGAL_2"/>
    <property type="match status" value="1"/>
</dbReference>
<dbReference type="InterPro" id="IPR021858">
    <property type="entry name" value="Fun_TF"/>
</dbReference>
<dbReference type="GO" id="GO:0000981">
    <property type="term" value="F:DNA-binding transcription factor activity, RNA polymerase II-specific"/>
    <property type="evidence" value="ECO:0007669"/>
    <property type="project" value="InterPro"/>
</dbReference>
<sequence>MVPPIRAQRVRAFSRKARTGCLTCKKRHKKCDEEKPTCKRCRTGGYVCDGYEPKAQAVTLTAIPQTRPLVPLAPLAAKIFHMPNSPARALSPGNALETKYFTYFFSDITSHLEITPELDKNFWQNTFLAPSQSNFCVRHAVLALGATHWQHSMGHQATSASLNRFILGHYNEAISELKVTGESALDLSTILTCCILFVILDSLRGDFSEAVRHLESGIRILANHTPKTYLPNRDVQQLATIFHAISSQVAIFSPERVFPDVMHLLPPAKEQKKLGGEFRDLDEAEHVMNKFDDLVNHISWDLDQDWEDETSECNTKWKMLKEDVDEWERQFELLVQKLTVSGQWIDQEKLLNLRIQYKLWELLIHNESEDNESETGLDATECSLLLDQLEQLWCSPTRPRFGLKIDLTAALYQLYVYCDDIAVRQRIILLLRSHRRREIIWDSGQLADFLDMDMAQRAIGLQQEKWPDIGPSSSDKALLSFRPKR</sequence>
<keyword evidence="6" id="KW-0539">Nucleus</keyword>
<dbReference type="SUPFAM" id="SSF57701">
    <property type="entry name" value="Zn2/Cys6 DNA-binding domain"/>
    <property type="match status" value="1"/>
</dbReference>
<evidence type="ECO:0000256" key="1">
    <source>
        <dbReference type="ARBA" id="ARBA00022723"/>
    </source>
</evidence>
<dbReference type="InterPro" id="IPR036864">
    <property type="entry name" value="Zn2-C6_fun-type_DNA-bd_sf"/>
</dbReference>
<dbReference type="InterPro" id="IPR001138">
    <property type="entry name" value="Zn2Cys6_DnaBD"/>
</dbReference>
<evidence type="ECO:0000313" key="8">
    <source>
        <dbReference type="EMBL" id="SPJ71069.1"/>
    </source>
</evidence>
<keyword evidence="9" id="KW-1185">Reference proteome</keyword>
<dbReference type="GO" id="GO:0003677">
    <property type="term" value="F:DNA binding"/>
    <property type="evidence" value="ECO:0007669"/>
    <property type="project" value="UniProtKB-KW"/>
</dbReference>
<keyword evidence="3" id="KW-0805">Transcription regulation</keyword>
<keyword evidence="1" id="KW-0479">Metal-binding</keyword>
<feature type="domain" description="Zn(2)-C6 fungal-type" evidence="7">
    <location>
        <begin position="20"/>
        <end position="48"/>
    </location>
</feature>
<evidence type="ECO:0000256" key="2">
    <source>
        <dbReference type="ARBA" id="ARBA00022833"/>
    </source>
</evidence>
<keyword evidence="2" id="KW-0862">Zinc</keyword>
<evidence type="ECO:0000256" key="6">
    <source>
        <dbReference type="ARBA" id="ARBA00023242"/>
    </source>
</evidence>
<gene>
    <name evidence="8" type="ORF">FTOL_00797</name>
</gene>
<dbReference type="Pfam" id="PF11951">
    <property type="entry name" value="Fungal_trans_2"/>
    <property type="match status" value="1"/>
</dbReference>
<dbReference type="Proteomes" id="UP001187734">
    <property type="component" value="Unassembled WGS sequence"/>
</dbReference>
<dbReference type="PROSITE" id="PS00463">
    <property type="entry name" value="ZN2_CY6_FUNGAL_1"/>
    <property type="match status" value="1"/>
</dbReference>
<dbReference type="AlphaFoldDB" id="A0AAE8SD79"/>